<dbReference type="GO" id="GO:0020037">
    <property type="term" value="F:heme binding"/>
    <property type="evidence" value="ECO:0007669"/>
    <property type="project" value="InterPro"/>
</dbReference>
<reference evidence="1" key="2">
    <citation type="journal article" date="2024" name="Plant">
        <title>Genomic evolution and insights into agronomic trait innovations of Sesamum species.</title>
        <authorList>
            <person name="Miao H."/>
            <person name="Wang L."/>
            <person name="Qu L."/>
            <person name="Liu H."/>
            <person name="Sun Y."/>
            <person name="Le M."/>
            <person name="Wang Q."/>
            <person name="Wei S."/>
            <person name="Zheng Y."/>
            <person name="Lin W."/>
            <person name="Duan Y."/>
            <person name="Cao H."/>
            <person name="Xiong S."/>
            <person name="Wang X."/>
            <person name="Wei L."/>
            <person name="Li C."/>
            <person name="Ma Q."/>
            <person name="Ju M."/>
            <person name="Zhao R."/>
            <person name="Li G."/>
            <person name="Mu C."/>
            <person name="Tian Q."/>
            <person name="Mei H."/>
            <person name="Zhang T."/>
            <person name="Gao T."/>
            <person name="Zhang H."/>
        </authorList>
    </citation>
    <scope>NUCLEOTIDE SEQUENCE</scope>
    <source>
        <strain evidence="1">G01</strain>
    </source>
</reference>
<dbReference type="InterPro" id="IPR001128">
    <property type="entry name" value="Cyt_P450"/>
</dbReference>
<accession>A0AAW2K9Q3</accession>
<dbReference type="PANTHER" id="PTHR24299">
    <property type="entry name" value="CYTOCHROME P450 FAMILY 1"/>
    <property type="match status" value="1"/>
</dbReference>
<comment type="caution">
    <text evidence="1">The sequence shown here is derived from an EMBL/GenBank/DDBJ whole genome shotgun (WGS) entry which is preliminary data.</text>
</comment>
<dbReference type="GO" id="GO:0016705">
    <property type="term" value="F:oxidoreductase activity, acting on paired donors, with incorporation or reduction of molecular oxygen"/>
    <property type="evidence" value="ECO:0007669"/>
    <property type="project" value="InterPro"/>
</dbReference>
<dbReference type="AlphaFoldDB" id="A0AAW2K9Q3"/>
<dbReference type="Gene3D" id="1.10.630.10">
    <property type="entry name" value="Cytochrome P450"/>
    <property type="match status" value="1"/>
</dbReference>
<reference evidence="1" key="1">
    <citation type="submission" date="2020-06" db="EMBL/GenBank/DDBJ databases">
        <authorList>
            <person name="Li T."/>
            <person name="Hu X."/>
            <person name="Zhang T."/>
            <person name="Song X."/>
            <person name="Zhang H."/>
            <person name="Dai N."/>
            <person name="Sheng W."/>
            <person name="Hou X."/>
            <person name="Wei L."/>
        </authorList>
    </citation>
    <scope>NUCLEOTIDE SEQUENCE</scope>
    <source>
        <strain evidence="1">G01</strain>
        <tissue evidence="1">Leaf</tissue>
    </source>
</reference>
<dbReference type="GO" id="GO:0005506">
    <property type="term" value="F:iron ion binding"/>
    <property type="evidence" value="ECO:0007669"/>
    <property type="project" value="InterPro"/>
</dbReference>
<proteinExistence type="predicted"/>
<dbReference type="PANTHER" id="PTHR24299:SF21">
    <property type="entry name" value="OS09G0441600 PROTEIN"/>
    <property type="match status" value="1"/>
</dbReference>
<sequence>MYGYIETPHSKIKKKRLPPGPTGLPILGSLPKIGERPHESLAKLAKTYGPLMTVKFGMLNVVVASSADMAKKSFIRTIRPSSAGPLPNRGRGKVQGYVIGVVIGPKPALGKKFGNLQHSAFHKSKNGLTARIEASSLKNDCTSQ</sequence>
<organism evidence="1">
    <name type="scientific">Sesamum angustifolium</name>
    <dbReference type="NCBI Taxonomy" id="2727405"/>
    <lineage>
        <taxon>Eukaryota</taxon>
        <taxon>Viridiplantae</taxon>
        <taxon>Streptophyta</taxon>
        <taxon>Embryophyta</taxon>
        <taxon>Tracheophyta</taxon>
        <taxon>Spermatophyta</taxon>
        <taxon>Magnoliopsida</taxon>
        <taxon>eudicotyledons</taxon>
        <taxon>Gunneridae</taxon>
        <taxon>Pentapetalae</taxon>
        <taxon>asterids</taxon>
        <taxon>lamiids</taxon>
        <taxon>Lamiales</taxon>
        <taxon>Pedaliaceae</taxon>
        <taxon>Sesamum</taxon>
    </lineage>
</organism>
<dbReference type="EMBL" id="JACGWK010000250">
    <property type="protein sequence ID" value="KAL0302558.1"/>
    <property type="molecule type" value="Genomic_DNA"/>
</dbReference>
<dbReference type="GO" id="GO:0004497">
    <property type="term" value="F:monooxygenase activity"/>
    <property type="evidence" value="ECO:0007669"/>
    <property type="project" value="InterPro"/>
</dbReference>
<gene>
    <name evidence="1" type="ORF">Sangu_3093700</name>
</gene>
<name>A0AAW2K9Q3_9LAMI</name>
<dbReference type="InterPro" id="IPR036396">
    <property type="entry name" value="Cyt_P450_sf"/>
</dbReference>
<protein>
    <submittedName>
        <fullName evidence="1">Flavonoid 3',5'-hydroxylase</fullName>
    </submittedName>
</protein>
<dbReference type="SUPFAM" id="SSF48264">
    <property type="entry name" value="Cytochrome P450"/>
    <property type="match status" value="1"/>
</dbReference>
<evidence type="ECO:0000313" key="1">
    <source>
        <dbReference type="EMBL" id="KAL0302558.1"/>
    </source>
</evidence>
<dbReference type="Pfam" id="PF00067">
    <property type="entry name" value="p450"/>
    <property type="match status" value="1"/>
</dbReference>